<dbReference type="EMBL" id="CP078073">
    <property type="protein sequence ID" value="QXL88906.1"/>
    <property type="molecule type" value="Genomic_DNA"/>
</dbReference>
<dbReference type="InterPro" id="IPR053521">
    <property type="entry name" value="McjB-like"/>
</dbReference>
<gene>
    <name evidence="2" type="ORF">KUL25_05155</name>
</gene>
<dbReference type="InterPro" id="IPR032708">
    <property type="entry name" value="McjB_C"/>
</dbReference>
<dbReference type="AlphaFoldDB" id="A0A975TY56"/>
<protein>
    <submittedName>
        <fullName evidence="2">Lasso peptide biosynthesis B2 protein</fullName>
    </submittedName>
</protein>
<dbReference type="EMBL" id="JAIMBW010000001">
    <property type="protein sequence ID" value="MBY4892149.1"/>
    <property type="molecule type" value="Genomic_DNA"/>
</dbReference>
<dbReference type="Proteomes" id="UP000693972">
    <property type="component" value="Unassembled WGS sequence"/>
</dbReference>
<dbReference type="Pfam" id="PF13471">
    <property type="entry name" value="Transglut_core3"/>
    <property type="match status" value="1"/>
</dbReference>
<organism evidence="2">
    <name type="scientific">Gymnodinialimonas phycosphaerae</name>
    <dbReference type="NCBI Taxonomy" id="2841589"/>
    <lineage>
        <taxon>Bacteria</taxon>
        <taxon>Pseudomonadati</taxon>
        <taxon>Pseudomonadota</taxon>
        <taxon>Alphaproteobacteria</taxon>
        <taxon>Rhodobacterales</taxon>
        <taxon>Paracoccaceae</taxon>
        <taxon>Gymnodinialimonas</taxon>
    </lineage>
</organism>
<keyword evidence="3" id="KW-1185">Reference proteome</keyword>
<evidence type="ECO:0000313" key="3">
    <source>
        <dbReference type="Proteomes" id="UP000693972"/>
    </source>
</evidence>
<reference evidence="2 3" key="1">
    <citation type="submission" date="2021-07" db="EMBL/GenBank/DDBJ databases">
        <title>Karlodiniumbacter phycospheric gen. nov., sp. nov., a phycosphere bacterium isolated from karlodinium veneficum.</title>
        <authorList>
            <person name="Peng Y."/>
            <person name="Jiang L."/>
            <person name="Lee J."/>
        </authorList>
    </citation>
    <scope>NUCLEOTIDE SEQUENCE</scope>
    <source>
        <strain evidence="2 3">N5</strain>
    </source>
</reference>
<dbReference type="NCBIfam" id="NF033537">
    <property type="entry name" value="lasso_biosyn_B2"/>
    <property type="match status" value="1"/>
</dbReference>
<sequence length="148" mass="16223">MVLVHKFAAFVTMPKRERALLIEAAAALVRAQVRIKIRPFPAIAAGLGREVRDVGLHGQPDRLEETREIASSVRRAARVLPTKAMCLPRAMALKTMLDRRAIASVCVVGVRDSREAVGVDAHAWVEVAGEIVIGGDRSRQYIVLTSYI</sequence>
<dbReference type="RefSeq" id="WP_257891967.1">
    <property type="nucleotide sequence ID" value="NZ_JAIMBW010000001.1"/>
</dbReference>
<evidence type="ECO:0000259" key="1">
    <source>
        <dbReference type="Pfam" id="PF13471"/>
    </source>
</evidence>
<feature type="domain" description="Microcin J25-processing protein McjB C-terminal" evidence="1">
    <location>
        <begin position="29"/>
        <end position="142"/>
    </location>
</feature>
<proteinExistence type="predicted"/>
<evidence type="ECO:0000313" key="2">
    <source>
        <dbReference type="EMBL" id="QXL88906.1"/>
    </source>
</evidence>
<accession>A0A975TY56</accession>
<name>A0A975TY56_9RHOB</name>